<sequence length="144" mass="15408">KNLEAHLLQASLDDSASLSMPSVSTAQGILHVHLFLSNIEIAQRNAVICFTSDSVEVGTDYAVRSSDIPIDDTNIGNKLLKSMGWQEGTGIGKNNQGIITPIATEMRVEGAGLGAAGSRVLHGANASRRERARTSMMSRFQDLQ</sequence>
<evidence type="ECO:0000256" key="3">
    <source>
        <dbReference type="ARBA" id="ARBA00023242"/>
    </source>
</evidence>
<dbReference type="AlphaFoldDB" id="J9DSY4"/>
<gene>
    <name evidence="6" type="ORF">WUBG_16328</name>
</gene>
<organism evidence="6 7">
    <name type="scientific">Wuchereria bancrofti</name>
    <dbReference type="NCBI Taxonomy" id="6293"/>
    <lineage>
        <taxon>Eukaryota</taxon>
        <taxon>Metazoa</taxon>
        <taxon>Ecdysozoa</taxon>
        <taxon>Nematoda</taxon>
        <taxon>Chromadorea</taxon>
        <taxon>Rhabditida</taxon>
        <taxon>Spirurina</taxon>
        <taxon>Spiruromorpha</taxon>
        <taxon>Filarioidea</taxon>
        <taxon>Onchocercidae</taxon>
        <taxon>Wuchereria</taxon>
    </lineage>
</organism>
<dbReference type="InterPro" id="IPR000467">
    <property type="entry name" value="G_patch_dom"/>
</dbReference>
<dbReference type="Proteomes" id="UP000004810">
    <property type="component" value="Unassembled WGS sequence"/>
</dbReference>
<feature type="domain" description="G-patch" evidence="5">
    <location>
        <begin position="72"/>
        <end position="118"/>
    </location>
</feature>
<keyword evidence="3" id="KW-0539">Nucleus</keyword>
<keyword evidence="2" id="KW-0694">RNA-binding</keyword>
<dbReference type="Pfam" id="PF01585">
    <property type="entry name" value="G-patch"/>
    <property type="match status" value="1"/>
</dbReference>
<evidence type="ECO:0000313" key="6">
    <source>
        <dbReference type="EMBL" id="EJW72763.1"/>
    </source>
</evidence>
<protein>
    <recommendedName>
        <fullName evidence="5">G-patch domain-containing protein</fullName>
    </recommendedName>
</protein>
<dbReference type="PROSITE" id="PS50174">
    <property type="entry name" value="G_PATCH"/>
    <property type="match status" value="1"/>
</dbReference>
<dbReference type="EMBL" id="ADBV01015418">
    <property type="protein sequence ID" value="EJW72763.1"/>
    <property type="molecule type" value="Genomic_DNA"/>
</dbReference>
<dbReference type="GO" id="GO:0003723">
    <property type="term" value="F:RNA binding"/>
    <property type="evidence" value="ECO:0007669"/>
    <property type="project" value="UniProtKB-KW"/>
</dbReference>
<dbReference type="PANTHER" id="PTHR13948">
    <property type="entry name" value="RNA-BINDING PROTEIN"/>
    <property type="match status" value="1"/>
</dbReference>
<dbReference type="PANTHER" id="PTHR13948:SF3">
    <property type="entry name" value="FI21118P1"/>
    <property type="match status" value="1"/>
</dbReference>
<feature type="compositionally biased region" description="Polar residues" evidence="4">
    <location>
        <begin position="135"/>
        <end position="144"/>
    </location>
</feature>
<evidence type="ECO:0000256" key="2">
    <source>
        <dbReference type="ARBA" id="ARBA00022884"/>
    </source>
</evidence>
<name>J9DSY4_WUCBA</name>
<evidence type="ECO:0000313" key="7">
    <source>
        <dbReference type="Proteomes" id="UP000004810"/>
    </source>
</evidence>
<comment type="subcellular location">
    <subcellularLocation>
        <location evidence="1">Nucleus</location>
    </subcellularLocation>
</comment>
<evidence type="ECO:0000256" key="4">
    <source>
        <dbReference type="SAM" id="MobiDB-lite"/>
    </source>
</evidence>
<dbReference type="SMART" id="SM00443">
    <property type="entry name" value="G_patch"/>
    <property type="match status" value="1"/>
</dbReference>
<feature type="region of interest" description="Disordered" evidence="4">
    <location>
        <begin position="124"/>
        <end position="144"/>
    </location>
</feature>
<reference evidence="7" key="1">
    <citation type="submission" date="2012-08" db="EMBL/GenBank/DDBJ databases">
        <title>The Genome Sequence of Wuchereria bancrofti.</title>
        <authorList>
            <person name="Nutman T.B."/>
            <person name="Fink D.L."/>
            <person name="Russ C."/>
            <person name="Young S."/>
            <person name="Zeng Q."/>
            <person name="Koehrsen M."/>
            <person name="Alvarado L."/>
            <person name="Berlin A."/>
            <person name="Chapman S.B."/>
            <person name="Chen Z."/>
            <person name="Freedman E."/>
            <person name="Gellesch M."/>
            <person name="Goldberg J."/>
            <person name="Griggs A."/>
            <person name="Gujja S."/>
            <person name="Heilman E.R."/>
            <person name="Heiman D."/>
            <person name="Hepburn T."/>
            <person name="Howarth C."/>
            <person name="Jen D."/>
            <person name="Larson L."/>
            <person name="Lewis B."/>
            <person name="Mehta T."/>
            <person name="Park D."/>
            <person name="Pearson M."/>
            <person name="Roberts A."/>
            <person name="Saif S."/>
            <person name="Shea T."/>
            <person name="Shenoy N."/>
            <person name="Sisk P."/>
            <person name="Stolte C."/>
            <person name="Sykes S."/>
            <person name="Walk T."/>
            <person name="White J."/>
            <person name="Yandava C."/>
            <person name="Haas B."/>
            <person name="Henn M.R."/>
            <person name="Nusbaum C."/>
            <person name="Birren B."/>
        </authorList>
    </citation>
    <scope>NUCLEOTIDE SEQUENCE [LARGE SCALE GENOMIC DNA]</scope>
    <source>
        <strain evidence="7">NA</strain>
    </source>
</reference>
<feature type="non-terminal residue" evidence="6">
    <location>
        <position position="1"/>
    </location>
</feature>
<comment type="caution">
    <text evidence="6">The sequence shown here is derived from an EMBL/GenBank/DDBJ whole genome shotgun (WGS) entry which is preliminary data.</text>
</comment>
<evidence type="ECO:0000259" key="5">
    <source>
        <dbReference type="PROSITE" id="PS50174"/>
    </source>
</evidence>
<dbReference type="GO" id="GO:0000398">
    <property type="term" value="P:mRNA splicing, via spliceosome"/>
    <property type="evidence" value="ECO:0007669"/>
    <property type="project" value="TreeGrafter"/>
</dbReference>
<evidence type="ECO:0000256" key="1">
    <source>
        <dbReference type="ARBA" id="ARBA00004123"/>
    </source>
</evidence>
<proteinExistence type="predicted"/>
<dbReference type="GO" id="GO:0005634">
    <property type="term" value="C:nucleus"/>
    <property type="evidence" value="ECO:0007669"/>
    <property type="project" value="UniProtKB-SubCell"/>
</dbReference>
<accession>J9DSY4</accession>